<gene>
    <name evidence="1" type="ORF">ACFSBW_01485</name>
</gene>
<accession>A0ABD6D453</accession>
<proteinExistence type="predicted"/>
<dbReference type="InterPro" id="IPR007404">
    <property type="entry name" value="YdjM-like"/>
</dbReference>
<dbReference type="EMBL" id="JBHUDM010000001">
    <property type="protein sequence ID" value="MFD1640548.1"/>
    <property type="molecule type" value="Genomic_DNA"/>
</dbReference>
<dbReference type="RefSeq" id="WP_256394253.1">
    <property type="nucleotide sequence ID" value="NZ_JANHDJ010000001.1"/>
</dbReference>
<organism evidence="1 2">
    <name type="scientific">Halohasta litorea</name>
    <dbReference type="NCBI Taxonomy" id="869891"/>
    <lineage>
        <taxon>Archaea</taxon>
        <taxon>Methanobacteriati</taxon>
        <taxon>Methanobacteriota</taxon>
        <taxon>Stenosarchaea group</taxon>
        <taxon>Halobacteria</taxon>
        <taxon>Halobacteriales</taxon>
        <taxon>Haloferacaceae</taxon>
        <taxon>Halohasta</taxon>
    </lineage>
</organism>
<evidence type="ECO:0000313" key="2">
    <source>
        <dbReference type="Proteomes" id="UP001597052"/>
    </source>
</evidence>
<keyword evidence="1" id="KW-0378">Hydrolase</keyword>
<name>A0ABD6D453_9EURY</name>
<dbReference type="AlphaFoldDB" id="A0ABD6D453"/>
<sequence>MWPLGHAAVAYLCYTGLCRARSTSPPGERAVLAVLVGSQIPDLIDKPLAWYLGVLPTGRSLGHSLLVIGPLIGLALLVASRYGRPEYGIAAGVGVGSHPLVDALPTLWGAADPAILVWPLLPLEPYPDGAPTIMGLLADSLGEPYFLAEFVLAAIAAVVWRQAGYPGLALPRRAARFVRESIAGALAGQ</sequence>
<dbReference type="GO" id="GO:0016787">
    <property type="term" value="F:hydrolase activity"/>
    <property type="evidence" value="ECO:0007669"/>
    <property type="project" value="UniProtKB-KW"/>
</dbReference>
<protein>
    <submittedName>
        <fullName evidence="1">Metal-dependent hydrolase</fullName>
    </submittedName>
</protein>
<dbReference type="Pfam" id="PF04307">
    <property type="entry name" value="YdjM"/>
    <property type="match status" value="1"/>
</dbReference>
<reference evidence="1 2" key="1">
    <citation type="journal article" date="2019" name="Int. J. Syst. Evol. Microbiol.">
        <title>The Global Catalogue of Microorganisms (GCM) 10K type strain sequencing project: providing services to taxonomists for standard genome sequencing and annotation.</title>
        <authorList>
            <consortium name="The Broad Institute Genomics Platform"/>
            <consortium name="The Broad Institute Genome Sequencing Center for Infectious Disease"/>
            <person name="Wu L."/>
            <person name="Ma J."/>
        </authorList>
    </citation>
    <scope>NUCLEOTIDE SEQUENCE [LARGE SCALE GENOMIC DNA]</scope>
    <source>
        <strain evidence="1 2">CGMCC 1.10593</strain>
    </source>
</reference>
<keyword evidence="2" id="KW-1185">Reference proteome</keyword>
<comment type="caution">
    <text evidence="1">The sequence shown here is derived from an EMBL/GenBank/DDBJ whole genome shotgun (WGS) entry which is preliminary data.</text>
</comment>
<dbReference type="Proteomes" id="UP001597052">
    <property type="component" value="Unassembled WGS sequence"/>
</dbReference>
<evidence type="ECO:0000313" key="1">
    <source>
        <dbReference type="EMBL" id="MFD1640548.1"/>
    </source>
</evidence>